<sequence>MARLKAFDLLSIGVVSAAGVWMGMRFFEPIVIDRLKKDGNLRTDIPVPEYDANGDPTDSKPMTELKDELIAIQQREKAQKAIEQSSSNST</sequence>
<keyword evidence="3" id="KW-1185">Reference proteome</keyword>
<dbReference type="OrthoDB" id="4080273at2759"/>
<dbReference type="GeneID" id="11503768"/>
<dbReference type="eggNOG" id="ENOG502S9HI">
    <property type="taxonomic scope" value="Eukaryota"/>
</dbReference>
<dbReference type="Proteomes" id="UP000005627">
    <property type="component" value="Chromosome 5"/>
</dbReference>
<dbReference type="EMBL" id="HE616746">
    <property type="protein sequence ID" value="CCE92367.1"/>
    <property type="molecule type" value="Genomic_DNA"/>
</dbReference>
<evidence type="ECO:0000256" key="1">
    <source>
        <dbReference type="SAM" id="MobiDB-lite"/>
    </source>
</evidence>
<gene>
    <name evidence="2" type="primary">TDEL0E01240</name>
    <name evidence="2" type="ORF">TDEL_0E01240</name>
</gene>
<dbReference type="AlphaFoldDB" id="G8ZUS3"/>
<protein>
    <recommendedName>
        <fullName evidence="4">Protein ECM19</fullName>
    </recommendedName>
</protein>
<name>G8ZUS3_TORDE</name>
<evidence type="ECO:0008006" key="4">
    <source>
        <dbReference type="Google" id="ProtNLM"/>
    </source>
</evidence>
<evidence type="ECO:0000313" key="2">
    <source>
        <dbReference type="EMBL" id="CCE92367.1"/>
    </source>
</evidence>
<reference evidence="2 3" key="1">
    <citation type="journal article" date="2011" name="Proc. Natl. Acad. Sci. U.S.A.">
        <title>Evolutionary erosion of yeast sex chromosomes by mating-type switching accidents.</title>
        <authorList>
            <person name="Gordon J.L."/>
            <person name="Armisen D."/>
            <person name="Proux-Wera E."/>
            <person name="Oheigeartaigh S.S."/>
            <person name="Byrne K.P."/>
            <person name="Wolfe K.H."/>
        </authorList>
    </citation>
    <scope>NUCLEOTIDE SEQUENCE [LARGE SCALE GENOMIC DNA]</scope>
    <source>
        <strain evidence="3">ATCC 10662 / CBS 1146 / NBRC 0425 / NCYC 2629 / NRRL Y-866</strain>
    </source>
</reference>
<dbReference type="HOGENOM" id="CLU_181694_0_0_1"/>
<evidence type="ECO:0000313" key="3">
    <source>
        <dbReference type="Proteomes" id="UP000005627"/>
    </source>
</evidence>
<organism evidence="2 3">
    <name type="scientific">Torulaspora delbrueckii</name>
    <name type="common">Yeast</name>
    <name type="synonym">Candida colliculosa</name>
    <dbReference type="NCBI Taxonomy" id="4950"/>
    <lineage>
        <taxon>Eukaryota</taxon>
        <taxon>Fungi</taxon>
        <taxon>Dikarya</taxon>
        <taxon>Ascomycota</taxon>
        <taxon>Saccharomycotina</taxon>
        <taxon>Saccharomycetes</taxon>
        <taxon>Saccharomycetales</taxon>
        <taxon>Saccharomycetaceae</taxon>
        <taxon>Torulaspora</taxon>
    </lineage>
</organism>
<dbReference type="InParanoid" id="G8ZUS3"/>
<dbReference type="RefSeq" id="XP_003681578.1">
    <property type="nucleotide sequence ID" value="XM_003681530.1"/>
</dbReference>
<feature type="region of interest" description="Disordered" evidence="1">
    <location>
        <begin position="43"/>
        <end position="62"/>
    </location>
</feature>
<dbReference type="KEGG" id="tdl:TDEL_0E01240"/>
<accession>G8ZUS3</accession>
<proteinExistence type="predicted"/>